<evidence type="ECO:0000256" key="1">
    <source>
        <dbReference type="SAM" id="MobiDB-lite"/>
    </source>
</evidence>
<dbReference type="RefSeq" id="WP_310797210.1">
    <property type="nucleotide sequence ID" value="NZ_CP123872.1"/>
</dbReference>
<feature type="compositionally biased region" description="Basic and acidic residues" evidence="1">
    <location>
        <begin position="140"/>
        <end position="150"/>
    </location>
</feature>
<evidence type="ECO:0000313" key="4">
    <source>
        <dbReference type="Proteomes" id="UP001268683"/>
    </source>
</evidence>
<organism evidence="3 4">
    <name type="scientific">Temperatibacter marinus</name>
    <dbReference type="NCBI Taxonomy" id="1456591"/>
    <lineage>
        <taxon>Bacteria</taxon>
        <taxon>Pseudomonadati</taxon>
        <taxon>Pseudomonadota</taxon>
        <taxon>Alphaproteobacteria</taxon>
        <taxon>Kordiimonadales</taxon>
        <taxon>Temperatibacteraceae</taxon>
        <taxon>Temperatibacter</taxon>
    </lineage>
</organism>
<dbReference type="EMBL" id="CP123872">
    <property type="protein sequence ID" value="WND01382.1"/>
    <property type="molecule type" value="Genomic_DNA"/>
</dbReference>
<dbReference type="KEGG" id="tmk:QGN29_07375"/>
<accession>A0AA52E9W0</accession>
<reference evidence="3" key="1">
    <citation type="submission" date="2023-04" db="EMBL/GenBank/DDBJ databases">
        <title>Complete genome sequence of Temperatibacter marinus.</title>
        <authorList>
            <person name="Rong J.-C."/>
            <person name="Yi M.-L."/>
            <person name="Zhao Q."/>
        </authorList>
    </citation>
    <scope>NUCLEOTIDE SEQUENCE</scope>
    <source>
        <strain evidence="3">NBRC 110045</strain>
    </source>
</reference>
<keyword evidence="4" id="KW-1185">Reference proteome</keyword>
<dbReference type="Pfam" id="PF13763">
    <property type="entry name" value="DUF4167"/>
    <property type="match status" value="1"/>
</dbReference>
<dbReference type="InterPro" id="IPR025430">
    <property type="entry name" value="DUF4167"/>
</dbReference>
<feature type="compositionally biased region" description="Polar residues" evidence="1">
    <location>
        <begin position="16"/>
        <end position="31"/>
    </location>
</feature>
<sequence length="220" mass="25217">MKQNQGGRNKGRSRSTGRNNRPVNKSKNHSAGNRRDNKVKGNPKQLLEKYKTQAREAAQTGDRVQEEYYYQFAEHYQRVINEHFPNQRQNNRQEENPEADEDVSGETQNSEQSDDQSDRQESRNPRSKGRGRGQQRGRRKPSEDTTKETVDPAEQSQPSLEYPEEMLSDIPQAQRVDDTAELVGEEVKKPTRRGRPKKKSPPVEENLTLSLDQSDGDEAA</sequence>
<feature type="compositionally biased region" description="Basic residues" evidence="1">
    <location>
        <begin position="125"/>
        <end position="139"/>
    </location>
</feature>
<dbReference type="Proteomes" id="UP001268683">
    <property type="component" value="Chromosome"/>
</dbReference>
<feature type="compositionally biased region" description="Basic residues" evidence="1">
    <location>
        <begin position="190"/>
        <end position="200"/>
    </location>
</feature>
<evidence type="ECO:0000313" key="3">
    <source>
        <dbReference type="EMBL" id="WND01382.1"/>
    </source>
</evidence>
<feature type="domain" description="DUF4167" evidence="2">
    <location>
        <begin position="12"/>
        <end position="82"/>
    </location>
</feature>
<proteinExistence type="predicted"/>
<feature type="region of interest" description="Disordered" evidence="1">
    <location>
        <begin position="1"/>
        <end position="64"/>
    </location>
</feature>
<dbReference type="AlphaFoldDB" id="A0AA52E9W0"/>
<name>A0AA52E9W0_9PROT</name>
<evidence type="ECO:0000259" key="2">
    <source>
        <dbReference type="Pfam" id="PF13763"/>
    </source>
</evidence>
<gene>
    <name evidence="3" type="ORF">QGN29_07375</name>
</gene>
<protein>
    <submittedName>
        <fullName evidence="3">DUF4167 domain-containing protein</fullName>
    </submittedName>
</protein>
<feature type="region of interest" description="Disordered" evidence="1">
    <location>
        <begin position="80"/>
        <end position="220"/>
    </location>
</feature>